<comment type="pathway">
    <text evidence="6">Quinol/quinone metabolism; 1,4-dihydroxy-2-naphthoate biosynthesis; 1,4-dihydroxy-2-naphthoate from chorismate: step 2/7.</text>
</comment>
<dbReference type="SUPFAM" id="SSF52518">
    <property type="entry name" value="Thiamin diphosphate-binding fold (THDP-binding)"/>
    <property type="match status" value="2"/>
</dbReference>
<evidence type="ECO:0000256" key="6">
    <source>
        <dbReference type="HAMAP-Rule" id="MF_01659"/>
    </source>
</evidence>
<dbReference type="eggNOG" id="COG1165">
    <property type="taxonomic scope" value="Bacteria"/>
</dbReference>
<dbReference type="UniPathway" id="UPA00079"/>
<dbReference type="InterPro" id="IPR029061">
    <property type="entry name" value="THDP-binding"/>
</dbReference>
<comment type="function">
    <text evidence="6">Catalyzes the thiamine diphosphate-dependent decarboxylation of 2-oxoglutarate and the subsequent addition of the resulting succinic semialdehyde-thiamine pyrophosphate anion to isochorismate to yield 2-succinyl-5-enolpyruvyl-6-hydroxy-3-cyclohexene-1-carboxylate (SEPHCHC).</text>
</comment>
<evidence type="ECO:0000256" key="5">
    <source>
        <dbReference type="ARBA" id="ARBA00023211"/>
    </source>
</evidence>
<dbReference type="KEGG" id="ote:Oter_3647"/>
<dbReference type="GO" id="GO:0030145">
    <property type="term" value="F:manganese ion binding"/>
    <property type="evidence" value="ECO:0007669"/>
    <property type="project" value="UniProtKB-UniRule"/>
</dbReference>
<dbReference type="InterPro" id="IPR004433">
    <property type="entry name" value="MenaQ_synth_MenD"/>
</dbReference>
<dbReference type="Gene3D" id="3.40.50.1220">
    <property type="entry name" value="TPP-binding domain"/>
    <property type="match status" value="1"/>
</dbReference>
<dbReference type="STRING" id="452637.Oter_3647"/>
<keyword evidence="3 6" id="KW-0460">Magnesium</keyword>
<keyword evidence="11" id="KW-1185">Reference proteome</keyword>
<evidence type="ECO:0000259" key="7">
    <source>
        <dbReference type="Pfam" id="PF02775"/>
    </source>
</evidence>
<keyword evidence="5 6" id="KW-0464">Manganese</keyword>
<evidence type="ECO:0000256" key="2">
    <source>
        <dbReference type="ARBA" id="ARBA00022723"/>
    </source>
</evidence>
<comment type="cofactor">
    <cofactor evidence="6">
        <name>thiamine diphosphate</name>
        <dbReference type="ChEBI" id="CHEBI:58937"/>
    </cofactor>
    <text evidence="6">Binds 1 thiamine pyrophosphate per subunit.</text>
</comment>
<dbReference type="Gene3D" id="3.40.50.970">
    <property type="match status" value="2"/>
</dbReference>
<protein>
    <recommendedName>
        <fullName evidence="6">2-succinyl-5-enolpyruvyl-6-hydroxy-3-cyclohexene-1-carboxylate synthase</fullName>
        <shortName evidence="6">SEPHCHC synthase</shortName>
        <ecNumber evidence="6">2.2.1.9</ecNumber>
    </recommendedName>
    <alternativeName>
        <fullName evidence="6">Menaquinone biosynthesis protein MenD</fullName>
    </alternativeName>
</protein>
<dbReference type="PANTHER" id="PTHR42916">
    <property type="entry name" value="2-SUCCINYL-5-ENOLPYRUVYL-6-HYDROXY-3-CYCLOHEXENE-1-CARBOXYLATE SYNTHASE"/>
    <property type="match status" value="1"/>
</dbReference>
<comment type="pathway">
    <text evidence="6">Quinol/quinone metabolism; menaquinone biosynthesis.</text>
</comment>
<reference evidence="10 11" key="1">
    <citation type="journal article" date="2011" name="J. Bacteriol.">
        <title>Genome sequence of the verrucomicrobium Opitutus terrae PB90-1, an abundant inhabitant of rice paddy soil ecosystems.</title>
        <authorList>
            <person name="van Passel M.W."/>
            <person name="Kant R."/>
            <person name="Palva A."/>
            <person name="Copeland A."/>
            <person name="Lucas S."/>
            <person name="Lapidus A."/>
            <person name="Glavina del Rio T."/>
            <person name="Pitluck S."/>
            <person name="Goltsman E."/>
            <person name="Clum A."/>
            <person name="Sun H."/>
            <person name="Schmutz J."/>
            <person name="Larimer F.W."/>
            <person name="Land M.L."/>
            <person name="Hauser L."/>
            <person name="Kyrpides N."/>
            <person name="Mikhailova N."/>
            <person name="Richardson P.P."/>
            <person name="Janssen P.H."/>
            <person name="de Vos W.M."/>
            <person name="Smidt H."/>
        </authorList>
    </citation>
    <scope>NUCLEOTIDE SEQUENCE [LARGE SCALE GENOMIC DNA]</scope>
    <source>
        <strain evidence="11">DSM 11246 / JCM 15787 / PB90-1</strain>
    </source>
</reference>
<organism evidence="10 11">
    <name type="scientific">Opitutus terrae (strain DSM 11246 / JCM 15787 / PB90-1)</name>
    <dbReference type="NCBI Taxonomy" id="452637"/>
    <lineage>
        <taxon>Bacteria</taxon>
        <taxon>Pseudomonadati</taxon>
        <taxon>Verrucomicrobiota</taxon>
        <taxon>Opitutia</taxon>
        <taxon>Opitutales</taxon>
        <taxon>Opitutaceae</taxon>
        <taxon>Opitutus</taxon>
    </lineage>
</organism>
<dbReference type="Pfam" id="PF02775">
    <property type="entry name" value="TPP_enzyme_C"/>
    <property type="match status" value="1"/>
</dbReference>
<dbReference type="Pfam" id="PF16582">
    <property type="entry name" value="TPP_enzyme_M_2"/>
    <property type="match status" value="1"/>
</dbReference>
<gene>
    <name evidence="6" type="primary">menD</name>
    <name evidence="10" type="ordered locus">Oter_3647</name>
</gene>
<dbReference type="HOGENOM" id="CLU_006051_4_0_0"/>
<comment type="similarity">
    <text evidence="6">Belongs to the TPP enzyme family. MenD subfamily.</text>
</comment>
<dbReference type="GO" id="GO:0016829">
    <property type="term" value="F:lyase activity"/>
    <property type="evidence" value="ECO:0007669"/>
    <property type="project" value="UniProtKB-KW"/>
</dbReference>
<dbReference type="InterPro" id="IPR032264">
    <property type="entry name" value="MenD_middle"/>
</dbReference>
<dbReference type="GO" id="GO:0070204">
    <property type="term" value="F:2-succinyl-5-enolpyruvyl-6-hydroxy-3-cyclohexene-1-carboxylic-acid synthase activity"/>
    <property type="evidence" value="ECO:0007669"/>
    <property type="project" value="UniProtKB-UniRule"/>
</dbReference>
<feature type="domain" description="Thiamine pyrophosphate enzyme TPP-binding" evidence="7">
    <location>
        <begin position="422"/>
        <end position="527"/>
    </location>
</feature>
<dbReference type="GO" id="GO:0030976">
    <property type="term" value="F:thiamine pyrophosphate binding"/>
    <property type="evidence" value="ECO:0007669"/>
    <property type="project" value="UniProtKB-UniRule"/>
</dbReference>
<evidence type="ECO:0000259" key="8">
    <source>
        <dbReference type="Pfam" id="PF02776"/>
    </source>
</evidence>
<dbReference type="GO" id="GO:0000287">
    <property type="term" value="F:magnesium ion binding"/>
    <property type="evidence" value="ECO:0007669"/>
    <property type="project" value="UniProtKB-UniRule"/>
</dbReference>
<evidence type="ECO:0000256" key="3">
    <source>
        <dbReference type="ARBA" id="ARBA00022842"/>
    </source>
</evidence>
<feature type="domain" description="Thiamine pyrophosphate enzyme N-terminal TPP-binding" evidence="8">
    <location>
        <begin position="16"/>
        <end position="127"/>
    </location>
</feature>
<dbReference type="CDD" id="cd07037">
    <property type="entry name" value="TPP_PYR_MenD"/>
    <property type="match status" value="1"/>
</dbReference>
<dbReference type="InterPro" id="IPR011766">
    <property type="entry name" value="TPP_enzyme_TPP-bd"/>
</dbReference>
<dbReference type="EC" id="2.2.1.9" evidence="6"/>
<dbReference type="PIRSF" id="PIRSF004983">
    <property type="entry name" value="MenD"/>
    <property type="match status" value="1"/>
</dbReference>
<sequence length="575" mass="62227">MSATLDFRNTNALWGSVLVETLARCGVREAVVSPGSRSTPLTIALARHPQIEAVPVLDERSAAFFALGLAKQHRRPVVLLCTSGTAGANYFPAVIEAQESNVPLLVITADRPPEMRDCASGQTIDQQRLFGGHANFYHELAVPEPRLDRLAYLRQTIAHAVMRTQSPAAGPVHLNAPFRDPLPPIEDASVRALAGQIGDDFFAHLDRPAPVGAATMAWAAPMTGRGVIVAGPAHVADPAIYAQKVSALATMLCWPVLADALSPVRSQLAAADIVTCYDAILREPQVAKRLRPEAVLCLGGWPTSKVLRGWLETSGAEVLLVATSAANRDALHGRARQIIADVESLAVTGRRADDAGYRAAWQQAEVRARSQFDVVLEKEKALFEPKACWLLAQHLPKNTPVFVASSMPVRDVEYFWPATKRQQAVYFNRGANGIDGTLSTALGIAHGNRPAVLLTGDLALLHDANGFLLRPKLRGSLTIVLINNAGGGIFEHLPVAQFDPPFEEFFATPQAVDFAKLCAAHDVEHVLIRGWPEFSKLIATLPEQGIRVLELRTDRKHDAARRKQLLADAAEPVRG</sequence>
<dbReference type="UniPathway" id="UPA01057">
    <property type="reaction ID" value="UER00164"/>
</dbReference>
<dbReference type="GO" id="GO:0009234">
    <property type="term" value="P:menaquinone biosynthetic process"/>
    <property type="evidence" value="ECO:0007669"/>
    <property type="project" value="UniProtKB-UniRule"/>
</dbReference>
<evidence type="ECO:0000313" key="11">
    <source>
        <dbReference type="Proteomes" id="UP000007013"/>
    </source>
</evidence>
<evidence type="ECO:0000256" key="4">
    <source>
        <dbReference type="ARBA" id="ARBA00023052"/>
    </source>
</evidence>
<keyword evidence="4 6" id="KW-0786">Thiamine pyrophosphate</keyword>
<name>B1ZXC9_OPITP</name>
<dbReference type="CDD" id="cd02009">
    <property type="entry name" value="TPP_SHCHC_synthase"/>
    <property type="match status" value="1"/>
</dbReference>
<dbReference type="Pfam" id="PF02776">
    <property type="entry name" value="TPP_enzyme_N"/>
    <property type="match status" value="1"/>
</dbReference>
<dbReference type="AlphaFoldDB" id="B1ZXC9"/>
<evidence type="ECO:0000259" key="9">
    <source>
        <dbReference type="Pfam" id="PF16582"/>
    </source>
</evidence>
<evidence type="ECO:0000256" key="1">
    <source>
        <dbReference type="ARBA" id="ARBA00022679"/>
    </source>
</evidence>
<dbReference type="NCBIfam" id="TIGR00173">
    <property type="entry name" value="menD"/>
    <property type="match status" value="1"/>
</dbReference>
<comment type="cofactor">
    <cofactor evidence="6">
        <name>Mg(2+)</name>
        <dbReference type="ChEBI" id="CHEBI:18420"/>
    </cofactor>
    <cofactor evidence="6">
        <name>Mn(2+)</name>
        <dbReference type="ChEBI" id="CHEBI:29035"/>
    </cofactor>
</comment>
<comment type="catalytic activity">
    <reaction evidence="6">
        <text>isochorismate + 2-oxoglutarate + H(+) = 5-enolpyruvoyl-6-hydroxy-2-succinyl-cyclohex-3-ene-1-carboxylate + CO2</text>
        <dbReference type="Rhea" id="RHEA:25593"/>
        <dbReference type="ChEBI" id="CHEBI:15378"/>
        <dbReference type="ChEBI" id="CHEBI:16526"/>
        <dbReference type="ChEBI" id="CHEBI:16810"/>
        <dbReference type="ChEBI" id="CHEBI:29780"/>
        <dbReference type="ChEBI" id="CHEBI:58818"/>
        <dbReference type="EC" id="2.2.1.9"/>
    </reaction>
</comment>
<feature type="domain" description="Menaquinone biosynthesis protein MenD middle" evidence="9">
    <location>
        <begin position="216"/>
        <end position="403"/>
    </location>
</feature>
<accession>B1ZXC9</accession>
<keyword evidence="10" id="KW-0456">Lyase</keyword>
<keyword evidence="6" id="KW-0474">Menaquinone biosynthesis</keyword>
<dbReference type="EMBL" id="CP001032">
    <property type="protein sequence ID" value="ACB76924.1"/>
    <property type="molecule type" value="Genomic_DNA"/>
</dbReference>
<comment type="subunit">
    <text evidence="6">Homodimer.</text>
</comment>
<evidence type="ECO:0000313" key="10">
    <source>
        <dbReference type="EMBL" id="ACB76924.1"/>
    </source>
</evidence>
<keyword evidence="1 6" id="KW-0808">Transferase</keyword>
<dbReference type="HAMAP" id="MF_01659">
    <property type="entry name" value="MenD"/>
    <property type="match status" value="1"/>
</dbReference>
<dbReference type="PANTHER" id="PTHR42916:SF1">
    <property type="entry name" value="PROTEIN PHYLLO, CHLOROPLASTIC"/>
    <property type="match status" value="1"/>
</dbReference>
<dbReference type="InterPro" id="IPR012001">
    <property type="entry name" value="Thiamin_PyroP_enz_TPP-bd_dom"/>
</dbReference>
<dbReference type="RefSeq" id="WP_012376453.1">
    <property type="nucleotide sequence ID" value="NC_010571.1"/>
</dbReference>
<dbReference type="OrthoDB" id="9791859at2"/>
<dbReference type="Proteomes" id="UP000007013">
    <property type="component" value="Chromosome"/>
</dbReference>
<keyword evidence="2 6" id="KW-0479">Metal-binding</keyword>
<proteinExistence type="inferred from homology"/>